<evidence type="ECO:0000313" key="1">
    <source>
        <dbReference type="EMBL" id="KFD46733.1"/>
    </source>
</evidence>
<gene>
    <name evidence="1" type="ORF">M513_12396</name>
</gene>
<evidence type="ECO:0008006" key="3">
    <source>
        <dbReference type="Google" id="ProtNLM"/>
    </source>
</evidence>
<proteinExistence type="predicted"/>
<dbReference type="AlphaFoldDB" id="A0A085LP37"/>
<sequence>MTCPRRTKPQLSRPSASAAMKARKALMRRLQKQEVRRLQSALPPEVRRRRGLNEVINEATRYIDQLHNVIVARVKAGLLPPEILRSIRHIPAHSIIETERCLPFIGQNLFAEISILKLQSRLPHSNVVRKEHRSKAAVYSSDMRLL</sequence>
<evidence type="ECO:0000313" key="2">
    <source>
        <dbReference type="Proteomes" id="UP000030764"/>
    </source>
</evidence>
<organism evidence="1 2">
    <name type="scientific">Trichuris suis</name>
    <name type="common">pig whipworm</name>
    <dbReference type="NCBI Taxonomy" id="68888"/>
    <lineage>
        <taxon>Eukaryota</taxon>
        <taxon>Metazoa</taxon>
        <taxon>Ecdysozoa</taxon>
        <taxon>Nematoda</taxon>
        <taxon>Enoplea</taxon>
        <taxon>Dorylaimia</taxon>
        <taxon>Trichinellida</taxon>
        <taxon>Trichuridae</taxon>
        <taxon>Trichuris</taxon>
    </lineage>
</organism>
<reference evidence="1 2" key="1">
    <citation type="journal article" date="2014" name="Nat. Genet.">
        <title>Genome and transcriptome of the porcine whipworm Trichuris suis.</title>
        <authorList>
            <person name="Jex A.R."/>
            <person name="Nejsum P."/>
            <person name="Schwarz E.M."/>
            <person name="Hu L."/>
            <person name="Young N.D."/>
            <person name="Hall R.S."/>
            <person name="Korhonen P.K."/>
            <person name="Liao S."/>
            <person name="Thamsborg S."/>
            <person name="Xia J."/>
            <person name="Xu P."/>
            <person name="Wang S."/>
            <person name="Scheerlinck J.P."/>
            <person name="Hofmann A."/>
            <person name="Sternberg P.W."/>
            <person name="Wang J."/>
            <person name="Gasser R.B."/>
        </authorList>
    </citation>
    <scope>NUCLEOTIDE SEQUENCE [LARGE SCALE GENOMIC DNA]</scope>
    <source>
        <strain evidence="1">DCEP-RM93M</strain>
    </source>
</reference>
<dbReference type="Proteomes" id="UP000030764">
    <property type="component" value="Unassembled WGS sequence"/>
</dbReference>
<name>A0A085LP37_9BILA</name>
<accession>A0A085LP37</accession>
<keyword evidence="2" id="KW-1185">Reference proteome</keyword>
<protein>
    <recommendedName>
        <fullName evidence="3">BHLH domain-containing protein</fullName>
    </recommendedName>
</protein>
<dbReference type="EMBL" id="KL363356">
    <property type="protein sequence ID" value="KFD46733.1"/>
    <property type="molecule type" value="Genomic_DNA"/>
</dbReference>